<dbReference type="CTD" id="20212365"/>
<gene>
    <name evidence="2" type="primary">20212365</name>
    <name evidence="1" type="ORF">HELRODRAFT_192685</name>
</gene>
<evidence type="ECO:0000313" key="3">
    <source>
        <dbReference type="Proteomes" id="UP000015101"/>
    </source>
</evidence>
<dbReference type="EMBL" id="AMQM01005608">
    <property type="status" value="NOT_ANNOTATED_CDS"/>
    <property type="molecule type" value="Genomic_DNA"/>
</dbReference>
<protein>
    <submittedName>
        <fullName evidence="1 2">Uncharacterized protein</fullName>
    </submittedName>
</protein>
<evidence type="ECO:0000313" key="2">
    <source>
        <dbReference type="EnsemblMetazoa" id="HelroP192685"/>
    </source>
</evidence>
<keyword evidence="3" id="KW-1185">Reference proteome</keyword>
<dbReference type="Gene3D" id="2.60.40.640">
    <property type="match status" value="1"/>
</dbReference>
<proteinExistence type="predicted"/>
<sequence length="315" mass="35567">MSDGSRKYYACAVVSQPNGPDIESYQVGFKLVGGLAFDSSPWYLAEPFEMNALSIFDQIICPFSCKFRCCCCRRCRRIRQKSVDRSKPIALKKLHLNENLSNKNINNRNINDPFLTEPLTSAVDINYVTTFGSVSGSFCINRRVFIPRDEAHVTCCVDNHSSRDLVCSISLHQVISFRADHCEGGSEEDSSRKVLFMKRHMQLQRQPIKEVTKITDNNLIQTSNLSVQAGDSTSFGFRFQVPTNLTYSDASSFNCDDGSKKSSESSSQALLNASNDVVDVIVIRYFCMLQILPTKEKTKAKEKYLAPIEVWMARR</sequence>
<dbReference type="EMBL" id="KB097026">
    <property type="protein sequence ID" value="ESN99992.1"/>
    <property type="molecule type" value="Genomic_DNA"/>
</dbReference>
<evidence type="ECO:0000313" key="1">
    <source>
        <dbReference type="EMBL" id="ESN99992.1"/>
    </source>
</evidence>
<accession>T1FU69</accession>
<reference evidence="2" key="3">
    <citation type="submission" date="2015-06" db="UniProtKB">
        <authorList>
            <consortium name="EnsemblMetazoa"/>
        </authorList>
    </citation>
    <scope>IDENTIFICATION</scope>
</reference>
<dbReference type="InParanoid" id="T1FU69"/>
<name>T1FU69_HELRO</name>
<dbReference type="AlphaFoldDB" id="T1FU69"/>
<dbReference type="GO" id="GO:0015031">
    <property type="term" value="P:protein transport"/>
    <property type="evidence" value="ECO:0000318"/>
    <property type="project" value="GO_Central"/>
</dbReference>
<organism evidence="2 3">
    <name type="scientific">Helobdella robusta</name>
    <name type="common">Californian leech</name>
    <dbReference type="NCBI Taxonomy" id="6412"/>
    <lineage>
        <taxon>Eukaryota</taxon>
        <taxon>Metazoa</taxon>
        <taxon>Spiralia</taxon>
        <taxon>Lophotrochozoa</taxon>
        <taxon>Annelida</taxon>
        <taxon>Clitellata</taxon>
        <taxon>Hirudinea</taxon>
        <taxon>Rhynchobdellida</taxon>
        <taxon>Glossiphoniidae</taxon>
        <taxon>Helobdella</taxon>
    </lineage>
</organism>
<dbReference type="KEGG" id="hro:HELRODRAFT_192685"/>
<dbReference type="HOGENOM" id="CLU_883616_0_0_1"/>
<dbReference type="InterPro" id="IPR014752">
    <property type="entry name" value="Arrestin-like_C"/>
</dbReference>
<dbReference type="GO" id="GO:0005737">
    <property type="term" value="C:cytoplasm"/>
    <property type="evidence" value="ECO:0000318"/>
    <property type="project" value="GO_Central"/>
</dbReference>
<dbReference type="GeneID" id="20212365"/>
<dbReference type="Proteomes" id="UP000015101">
    <property type="component" value="Unassembled WGS sequence"/>
</dbReference>
<reference evidence="1 3" key="2">
    <citation type="journal article" date="2013" name="Nature">
        <title>Insights into bilaterian evolution from three spiralian genomes.</title>
        <authorList>
            <person name="Simakov O."/>
            <person name="Marletaz F."/>
            <person name="Cho S.J."/>
            <person name="Edsinger-Gonzales E."/>
            <person name="Havlak P."/>
            <person name="Hellsten U."/>
            <person name="Kuo D.H."/>
            <person name="Larsson T."/>
            <person name="Lv J."/>
            <person name="Arendt D."/>
            <person name="Savage R."/>
            <person name="Osoegawa K."/>
            <person name="de Jong P."/>
            <person name="Grimwood J."/>
            <person name="Chapman J.A."/>
            <person name="Shapiro H."/>
            <person name="Aerts A."/>
            <person name="Otillar R.P."/>
            <person name="Terry A.Y."/>
            <person name="Boore J.L."/>
            <person name="Grigoriev I.V."/>
            <person name="Lindberg D.R."/>
            <person name="Seaver E.C."/>
            <person name="Weisblat D.A."/>
            <person name="Putnam N.H."/>
            <person name="Rokhsar D.S."/>
        </authorList>
    </citation>
    <scope>NUCLEOTIDE SEQUENCE</scope>
</reference>
<dbReference type="RefSeq" id="XP_009021997.1">
    <property type="nucleotide sequence ID" value="XM_009023749.1"/>
</dbReference>
<reference evidence="3" key="1">
    <citation type="submission" date="2012-12" db="EMBL/GenBank/DDBJ databases">
        <authorList>
            <person name="Hellsten U."/>
            <person name="Grimwood J."/>
            <person name="Chapman J.A."/>
            <person name="Shapiro H."/>
            <person name="Aerts A."/>
            <person name="Otillar R.P."/>
            <person name="Terry A.Y."/>
            <person name="Boore J.L."/>
            <person name="Simakov O."/>
            <person name="Marletaz F."/>
            <person name="Cho S.-J."/>
            <person name="Edsinger-Gonzales E."/>
            <person name="Havlak P."/>
            <person name="Kuo D.-H."/>
            <person name="Larsson T."/>
            <person name="Lv J."/>
            <person name="Arendt D."/>
            <person name="Savage R."/>
            <person name="Osoegawa K."/>
            <person name="de Jong P."/>
            <person name="Lindberg D.R."/>
            <person name="Seaver E.C."/>
            <person name="Weisblat D.A."/>
            <person name="Putnam N.H."/>
            <person name="Grigoriev I.V."/>
            <person name="Rokhsar D.S."/>
        </authorList>
    </citation>
    <scope>NUCLEOTIDE SEQUENCE</scope>
</reference>
<dbReference type="EnsemblMetazoa" id="HelroT192685">
    <property type="protein sequence ID" value="HelroP192685"/>
    <property type="gene ID" value="HelroG192685"/>
</dbReference>